<accession>R0M465</accession>
<evidence type="ECO:0000256" key="1">
    <source>
        <dbReference type="SAM" id="Phobius"/>
    </source>
</evidence>
<reference evidence="2 3" key="1">
    <citation type="journal article" date="2013" name="BMC Genomics">
        <title>Comparative genomics of parasitic silkworm microsporidia reveal an association between genome expansion and host adaptation.</title>
        <authorList>
            <person name="Pan G."/>
            <person name="Xu J."/>
            <person name="Li T."/>
            <person name="Xia Q."/>
            <person name="Liu S.L."/>
            <person name="Zhang G."/>
            <person name="Li S."/>
            <person name="Li C."/>
            <person name="Liu H."/>
            <person name="Yang L."/>
            <person name="Liu T."/>
            <person name="Zhang X."/>
            <person name="Wu Z."/>
            <person name="Fan W."/>
            <person name="Dang X."/>
            <person name="Xiang H."/>
            <person name="Tao M."/>
            <person name="Li Y."/>
            <person name="Hu J."/>
            <person name="Li Z."/>
            <person name="Lin L."/>
            <person name="Luo J."/>
            <person name="Geng L."/>
            <person name="Wang L."/>
            <person name="Long M."/>
            <person name="Wan Y."/>
            <person name="He N."/>
            <person name="Zhang Z."/>
            <person name="Lu C."/>
            <person name="Keeling P.J."/>
            <person name="Wang J."/>
            <person name="Xiang Z."/>
            <person name="Zhou Z."/>
        </authorList>
    </citation>
    <scope>NUCLEOTIDE SEQUENCE [LARGE SCALE GENOMIC DNA]</scope>
    <source>
        <strain evidence="3">CQ1 / CVCC 102059</strain>
    </source>
</reference>
<dbReference type="HOGENOM" id="CLU_3050905_0_0_1"/>
<evidence type="ECO:0000313" key="3">
    <source>
        <dbReference type="Proteomes" id="UP000016927"/>
    </source>
</evidence>
<dbReference type="VEuPathDB" id="MicrosporidiaDB:NBO_364g0005"/>
<sequence length="54" mass="5911">MACCACVVIESHSSKIMILKIESTFFLLKSLIVVLIVSIPRSSEAFNSKMASFS</sequence>
<proteinExistence type="predicted"/>
<protein>
    <submittedName>
        <fullName evidence="2">Uncharacterized protein</fullName>
    </submittedName>
</protein>
<dbReference type="Proteomes" id="UP000016927">
    <property type="component" value="Unassembled WGS sequence"/>
</dbReference>
<organism evidence="2 3">
    <name type="scientific">Nosema bombycis (strain CQ1 / CVCC 102059)</name>
    <name type="common">Microsporidian parasite</name>
    <name type="synonym">Pebrine of silkworm</name>
    <dbReference type="NCBI Taxonomy" id="578461"/>
    <lineage>
        <taxon>Eukaryota</taxon>
        <taxon>Fungi</taxon>
        <taxon>Fungi incertae sedis</taxon>
        <taxon>Microsporidia</taxon>
        <taxon>Nosematidae</taxon>
        <taxon>Nosema</taxon>
    </lineage>
</organism>
<name>R0M465_NOSB1</name>
<feature type="transmembrane region" description="Helical" evidence="1">
    <location>
        <begin position="23"/>
        <end position="40"/>
    </location>
</feature>
<dbReference type="EMBL" id="KB909272">
    <property type="protein sequence ID" value="EOB12799.1"/>
    <property type="molecule type" value="Genomic_DNA"/>
</dbReference>
<keyword evidence="1" id="KW-0472">Membrane</keyword>
<gene>
    <name evidence="2" type="ORF">NBO_364g0005</name>
</gene>
<keyword evidence="1" id="KW-0812">Transmembrane</keyword>
<evidence type="ECO:0000313" key="2">
    <source>
        <dbReference type="EMBL" id="EOB12799.1"/>
    </source>
</evidence>
<keyword evidence="3" id="KW-1185">Reference proteome</keyword>
<keyword evidence="1" id="KW-1133">Transmembrane helix</keyword>
<dbReference type="AlphaFoldDB" id="R0M465"/>